<dbReference type="InterPro" id="IPR030374">
    <property type="entry name" value="PABS"/>
</dbReference>
<feature type="binding site" evidence="5">
    <location>
        <begin position="162"/>
        <end position="165"/>
    </location>
    <ligand>
        <name>spermidine</name>
        <dbReference type="ChEBI" id="CHEBI:57834"/>
    </ligand>
</feature>
<evidence type="ECO:0000256" key="5">
    <source>
        <dbReference type="HAMAP-Rule" id="MF_00198"/>
    </source>
</evidence>
<dbReference type="SUPFAM" id="SSF53335">
    <property type="entry name" value="S-adenosyl-L-methionine-dependent methyltransferases"/>
    <property type="match status" value="1"/>
</dbReference>
<evidence type="ECO:0000256" key="2">
    <source>
        <dbReference type="ARBA" id="ARBA00022679"/>
    </source>
</evidence>
<organism evidence="10 11">
    <name type="scientific">Ketobacter alkanivorans</name>
    <dbReference type="NCBI Taxonomy" id="1917421"/>
    <lineage>
        <taxon>Bacteria</taxon>
        <taxon>Pseudomonadati</taxon>
        <taxon>Pseudomonadota</taxon>
        <taxon>Gammaproteobacteria</taxon>
        <taxon>Pseudomonadales</taxon>
        <taxon>Ketobacteraceae</taxon>
        <taxon>Ketobacter</taxon>
    </lineage>
</organism>
<accession>A0A2K9LRK3</accession>
<keyword evidence="11" id="KW-1185">Reference proteome</keyword>
<dbReference type="NCBIfam" id="NF002010">
    <property type="entry name" value="PRK00811.1"/>
    <property type="match status" value="1"/>
</dbReference>
<dbReference type="InterPro" id="IPR030373">
    <property type="entry name" value="PABS_CS"/>
</dbReference>
<evidence type="ECO:0000259" key="9">
    <source>
        <dbReference type="PROSITE" id="PS51006"/>
    </source>
</evidence>
<evidence type="ECO:0000256" key="4">
    <source>
        <dbReference type="ARBA" id="ARBA00023115"/>
    </source>
</evidence>
<dbReference type="Pfam" id="PF01564">
    <property type="entry name" value="Spermine_synth"/>
    <property type="match status" value="1"/>
</dbReference>
<feature type="active site" description="Proton acceptor" evidence="5 6">
    <location>
        <position position="162"/>
    </location>
</feature>
<dbReference type="GO" id="GO:0004766">
    <property type="term" value="F:spermidine synthase activity"/>
    <property type="evidence" value="ECO:0007669"/>
    <property type="project" value="UniProtKB-UniRule"/>
</dbReference>
<dbReference type="HAMAP" id="MF_00198">
    <property type="entry name" value="Spermidine_synth"/>
    <property type="match status" value="1"/>
</dbReference>
<reference evidence="11" key="1">
    <citation type="submission" date="2017-08" db="EMBL/GenBank/DDBJ databases">
        <title>Direct submision.</title>
        <authorList>
            <person name="Kim S.-J."/>
            <person name="Rhee S.-K."/>
        </authorList>
    </citation>
    <scope>NUCLEOTIDE SEQUENCE [LARGE SCALE GENOMIC DNA]</scope>
    <source>
        <strain evidence="11">GI5</strain>
    </source>
</reference>
<dbReference type="PROSITE" id="PS51006">
    <property type="entry name" value="PABS_2"/>
    <property type="match status" value="1"/>
</dbReference>
<dbReference type="PANTHER" id="PTHR11558">
    <property type="entry name" value="SPERMIDINE/SPERMINE SYNTHASE"/>
    <property type="match status" value="1"/>
</dbReference>
<feature type="binding site" evidence="5">
    <location>
        <begin position="143"/>
        <end position="144"/>
    </location>
    <ligand>
        <name>S-methyl-5'-thioadenosine</name>
        <dbReference type="ChEBI" id="CHEBI:17509"/>
    </ligand>
</feature>
<evidence type="ECO:0000256" key="7">
    <source>
        <dbReference type="RuleBase" id="RU003836"/>
    </source>
</evidence>
<feature type="domain" description="PABS" evidence="9">
    <location>
        <begin position="7"/>
        <end position="244"/>
    </location>
</feature>
<name>A0A2K9LRK3_9GAMM</name>
<evidence type="ECO:0000313" key="10">
    <source>
        <dbReference type="EMBL" id="AUM14897.1"/>
    </source>
</evidence>
<dbReference type="Pfam" id="PF17284">
    <property type="entry name" value="Spermine_synt_N"/>
    <property type="match status" value="1"/>
</dbReference>
<dbReference type="RefSeq" id="WP_101896266.1">
    <property type="nucleotide sequence ID" value="NZ_CP022684.1"/>
</dbReference>
<dbReference type="InterPro" id="IPR029063">
    <property type="entry name" value="SAM-dependent_MTases_sf"/>
</dbReference>
<feature type="binding site" evidence="5">
    <location>
        <position position="68"/>
    </location>
    <ligand>
        <name>spermidine</name>
        <dbReference type="ChEBI" id="CHEBI:57834"/>
    </ligand>
</feature>
<comment type="function">
    <text evidence="5">Catalyzes the irreversible transfer of a propylamine group from the amino donor S-adenosylmethioninamine (decarboxy-AdoMet) to putrescine (1,4-diaminobutane) to yield spermidine.</text>
</comment>
<dbReference type="InterPro" id="IPR035246">
    <property type="entry name" value="Spermidine_synt_N"/>
</dbReference>
<dbReference type="KEGG" id="kak:Kalk_09340"/>
<dbReference type="GO" id="GO:0005829">
    <property type="term" value="C:cytosol"/>
    <property type="evidence" value="ECO:0007669"/>
    <property type="project" value="TreeGrafter"/>
</dbReference>
<protein>
    <recommendedName>
        <fullName evidence="5">Polyamine aminopropyltransferase</fullName>
    </recommendedName>
    <alternativeName>
        <fullName evidence="5">Putrescine aminopropyltransferase</fullName>
        <shortName evidence="5">PAPT</shortName>
    </alternativeName>
    <alternativeName>
        <fullName evidence="5">Spermidine synthase</fullName>
        <shortName evidence="5">SPDS</shortName>
        <shortName evidence="5">SPDSY</shortName>
        <ecNumber evidence="5">2.5.1.16</ecNumber>
    </alternativeName>
</protein>
<feature type="binding site" evidence="5">
    <location>
        <position position="92"/>
    </location>
    <ligand>
        <name>spermidine</name>
        <dbReference type="ChEBI" id="CHEBI:57834"/>
    </ligand>
</feature>
<sequence>MTDPSKQTWFTEIFGDEGTSFGLEITEKLHEEQTQYQFLEVYDTKTFGKLMVLDGCVMLTSRDNFLYHEMMSHPALFTHPNPKKVAIIGGGDCGTLREVLKHPGVERCTQIDIDEKVTWASQQWFPELCDANDDPRAELLFDDGIAWVKNCAPGSMDVIIIDSTDPVGPAEGLFAVDFYKDCLKALKPEGLLVQQSESPLLHSDSIIKKIHLDMADAGFQQCHTLPFPQPVYPTGWWSCTMASPHGSVTHFRESDAAAKAFETQYYNLEIHRGALAMPEFMKRALSK</sequence>
<dbReference type="InterPro" id="IPR001045">
    <property type="entry name" value="Spermi_synthase"/>
</dbReference>
<dbReference type="GO" id="GO:0008295">
    <property type="term" value="P:spermidine biosynthetic process"/>
    <property type="evidence" value="ECO:0007669"/>
    <property type="project" value="UniProtKB-UniRule"/>
</dbReference>
<dbReference type="AlphaFoldDB" id="A0A2K9LRK3"/>
<gene>
    <name evidence="5" type="primary">speE</name>
    <name evidence="10" type="ORF">Kalk_09340</name>
</gene>
<evidence type="ECO:0000256" key="3">
    <source>
        <dbReference type="ARBA" id="ARBA00023066"/>
    </source>
</evidence>
<evidence type="ECO:0000256" key="1">
    <source>
        <dbReference type="ARBA" id="ARBA00007867"/>
    </source>
</evidence>
<dbReference type="Proteomes" id="UP000235116">
    <property type="component" value="Chromosome"/>
</dbReference>
<dbReference type="InterPro" id="IPR037163">
    <property type="entry name" value="Spermidine_synt_N_sf"/>
</dbReference>
<feature type="binding site" evidence="5">
    <location>
        <position position="37"/>
    </location>
    <ligand>
        <name>S-methyl-5'-thioadenosine</name>
        <dbReference type="ChEBI" id="CHEBI:17509"/>
    </ligand>
</feature>
<comment type="pathway">
    <text evidence="5">Amine and polyamine biosynthesis; spermidine biosynthesis; spermidine from putrescine: step 1/1.</text>
</comment>
<dbReference type="EMBL" id="CP022684">
    <property type="protein sequence ID" value="AUM14897.1"/>
    <property type="molecule type" value="Genomic_DNA"/>
</dbReference>
<feature type="binding site" evidence="5">
    <location>
        <position position="112"/>
    </location>
    <ligand>
        <name>S-methyl-5'-thioadenosine</name>
        <dbReference type="ChEBI" id="CHEBI:17509"/>
    </ligand>
</feature>
<keyword evidence="2 5" id="KW-0808">Transferase</keyword>
<keyword evidence="4 5" id="KW-0620">Polyamine biosynthesis</keyword>
<comment type="subunit">
    <text evidence="5">Homodimer or homotetramer.</text>
</comment>
<dbReference type="Gene3D" id="2.30.140.10">
    <property type="entry name" value="Spermidine synthase, tetramerisation domain"/>
    <property type="match status" value="1"/>
</dbReference>
<proteinExistence type="inferred from homology"/>
<evidence type="ECO:0000256" key="6">
    <source>
        <dbReference type="PROSITE-ProRule" id="PRU00354"/>
    </source>
</evidence>
<dbReference type="Gene3D" id="3.40.50.150">
    <property type="entry name" value="Vaccinia Virus protein VP39"/>
    <property type="match status" value="1"/>
</dbReference>
<dbReference type="OrthoDB" id="9793120at2"/>
<dbReference type="PANTHER" id="PTHR11558:SF11">
    <property type="entry name" value="SPERMIDINE SYNTHASE"/>
    <property type="match status" value="1"/>
</dbReference>
<keyword evidence="3 5" id="KW-0745">Spermidine biosynthesis</keyword>
<dbReference type="EC" id="2.5.1.16" evidence="5"/>
<dbReference type="NCBIfam" id="TIGR00417">
    <property type="entry name" value="speE"/>
    <property type="match status" value="1"/>
</dbReference>
<dbReference type="UniPathway" id="UPA00248">
    <property type="reaction ID" value="UER00314"/>
</dbReference>
<comment type="similarity">
    <text evidence="1 5 7">Belongs to the spermidine/spermine synthase family.</text>
</comment>
<comment type="catalytic activity">
    <reaction evidence="5 8">
        <text>S-adenosyl 3-(methylsulfanyl)propylamine + putrescine = S-methyl-5'-thioadenosine + spermidine + H(+)</text>
        <dbReference type="Rhea" id="RHEA:12721"/>
        <dbReference type="ChEBI" id="CHEBI:15378"/>
        <dbReference type="ChEBI" id="CHEBI:17509"/>
        <dbReference type="ChEBI" id="CHEBI:57443"/>
        <dbReference type="ChEBI" id="CHEBI:57834"/>
        <dbReference type="ChEBI" id="CHEBI:326268"/>
        <dbReference type="EC" id="2.5.1.16"/>
    </reaction>
</comment>
<dbReference type="CDD" id="cd02440">
    <property type="entry name" value="AdoMet_MTases"/>
    <property type="match status" value="1"/>
</dbReference>
<dbReference type="PROSITE" id="PS01330">
    <property type="entry name" value="PABS_1"/>
    <property type="match status" value="1"/>
</dbReference>
<feature type="binding site" evidence="5">
    <location>
        <position position="169"/>
    </location>
    <ligand>
        <name>S-methyl-5'-thioadenosine</name>
        <dbReference type="ChEBI" id="CHEBI:17509"/>
    </ligand>
</feature>
<evidence type="ECO:0000256" key="8">
    <source>
        <dbReference type="RuleBase" id="RU003837"/>
    </source>
</evidence>
<evidence type="ECO:0000313" key="11">
    <source>
        <dbReference type="Proteomes" id="UP000235116"/>
    </source>
</evidence>